<dbReference type="CDD" id="cd00093">
    <property type="entry name" value="HTH_XRE"/>
    <property type="match status" value="1"/>
</dbReference>
<keyword evidence="3" id="KW-0238">DNA-binding</keyword>
<gene>
    <name evidence="3" type="primary">hipB</name>
    <name evidence="3" type="ORF">NCTC10418_03862</name>
</gene>
<dbReference type="InterPro" id="IPR001387">
    <property type="entry name" value="Cro/C1-type_HTH"/>
</dbReference>
<organism evidence="3 4">
    <name type="scientific">Escherichia coli</name>
    <dbReference type="NCBI Taxonomy" id="562"/>
    <lineage>
        <taxon>Bacteria</taxon>
        <taxon>Pseudomonadati</taxon>
        <taxon>Pseudomonadota</taxon>
        <taxon>Gammaproteobacteria</taxon>
        <taxon>Enterobacterales</taxon>
        <taxon>Enterobacteriaceae</taxon>
        <taxon>Escherichia</taxon>
    </lineage>
</organism>
<accession>A0A376KU51</accession>
<dbReference type="SMART" id="SM00530">
    <property type="entry name" value="HTH_XRE"/>
    <property type="match status" value="1"/>
</dbReference>
<dbReference type="NCBIfam" id="NF007271">
    <property type="entry name" value="PRK09726.1"/>
    <property type="match status" value="1"/>
</dbReference>
<dbReference type="Proteomes" id="UP000255460">
    <property type="component" value="Unassembled WGS sequence"/>
</dbReference>
<dbReference type="Gene3D" id="1.10.260.40">
    <property type="entry name" value="lambda repressor-like DNA-binding domains"/>
    <property type="match status" value="1"/>
</dbReference>
<dbReference type="InterPro" id="IPR010982">
    <property type="entry name" value="Lambda_DNA-bd_dom_sf"/>
</dbReference>
<proteinExistence type="predicted"/>
<feature type="region of interest" description="Disordered" evidence="1">
    <location>
        <begin position="100"/>
        <end position="122"/>
    </location>
</feature>
<evidence type="ECO:0000259" key="2">
    <source>
        <dbReference type="PROSITE" id="PS50943"/>
    </source>
</evidence>
<sequence>MMSFQKIYSPTQLANAMKLVRQQNGWTQSELAKKIGIKQATISNFENNPDNTTLTTFFKILQSLELSMTLCDTKNASPESTETARSGVVMPKLCHLDEQPAGRRVNEVSPTARTPLSMHRSG</sequence>
<protein>
    <submittedName>
        <fullName evidence="3">DNA-binding transcriptional regulator HipB</fullName>
    </submittedName>
</protein>
<dbReference type="Pfam" id="PF01381">
    <property type="entry name" value="HTH_3"/>
    <property type="match status" value="1"/>
</dbReference>
<name>A0A376KU51_ECOLX</name>
<feature type="domain" description="HTH cro/C1-type" evidence="2">
    <location>
        <begin position="17"/>
        <end position="71"/>
    </location>
</feature>
<dbReference type="AlphaFoldDB" id="A0A376KU51"/>
<dbReference type="PROSITE" id="PS50943">
    <property type="entry name" value="HTH_CROC1"/>
    <property type="match status" value="1"/>
</dbReference>
<dbReference type="SUPFAM" id="SSF47413">
    <property type="entry name" value="lambda repressor-like DNA-binding domains"/>
    <property type="match status" value="1"/>
</dbReference>
<evidence type="ECO:0000256" key="1">
    <source>
        <dbReference type="SAM" id="MobiDB-lite"/>
    </source>
</evidence>
<evidence type="ECO:0000313" key="4">
    <source>
        <dbReference type="Proteomes" id="UP000255460"/>
    </source>
</evidence>
<reference evidence="3 4" key="1">
    <citation type="submission" date="2018-06" db="EMBL/GenBank/DDBJ databases">
        <authorList>
            <consortium name="Pathogen Informatics"/>
            <person name="Doyle S."/>
        </authorList>
    </citation>
    <scope>NUCLEOTIDE SEQUENCE [LARGE SCALE GENOMIC DNA]</scope>
    <source>
        <strain evidence="3 4">NCTC10418</strain>
    </source>
</reference>
<dbReference type="GO" id="GO:0003677">
    <property type="term" value="F:DNA binding"/>
    <property type="evidence" value="ECO:0007669"/>
    <property type="project" value="UniProtKB-KW"/>
</dbReference>
<evidence type="ECO:0000313" key="3">
    <source>
        <dbReference type="EMBL" id="STE86225.1"/>
    </source>
</evidence>
<dbReference type="EMBL" id="UFZQ01000001">
    <property type="protein sequence ID" value="STE86225.1"/>
    <property type="molecule type" value="Genomic_DNA"/>
</dbReference>